<dbReference type="RefSeq" id="WP_131764348.1">
    <property type="nucleotide sequence ID" value="NZ_CAAAIU010000007.1"/>
</dbReference>
<keyword evidence="1" id="KW-0812">Transmembrane</keyword>
<dbReference type="EMBL" id="LNXY01000020">
    <property type="protein sequence ID" value="KTC87354.1"/>
    <property type="molecule type" value="Genomic_DNA"/>
</dbReference>
<protein>
    <recommendedName>
        <fullName evidence="4">DUF2339 domain-containing protein</fullName>
    </recommendedName>
</protein>
<feature type="transmembrane region" description="Helical" evidence="1">
    <location>
        <begin position="56"/>
        <end position="76"/>
    </location>
</feature>
<gene>
    <name evidence="2" type="ORF">Ldro_0973</name>
</gene>
<name>A0A0W0SVF4_9GAMM</name>
<evidence type="ECO:0000256" key="1">
    <source>
        <dbReference type="SAM" id="Phobius"/>
    </source>
</evidence>
<dbReference type="AlphaFoldDB" id="A0A0W0SVF4"/>
<feature type="transmembrane region" description="Helical" evidence="1">
    <location>
        <begin position="404"/>
        <end position="423"/>
    </location>
</feature>
<feature type="transmembrane region" description="Helical" evidence="1">
    <location>
        <begin position="269"/>
        <end position="287"/>
    </location>
</feature>
<feature type="transmembrane region" description="Helical" evidence="1">
    <location>
        <begin position="293"/>
        <end position="311"/>
    </location>
</feature>
<feature type="transmembrane region" description="Helical" evidence="1">
    <location>
        <begin position="376"/>
        <end position="398"/>
    </location>
</feature>
<feature type="transmembrane region" description="Helical" evidence="1">
    <location>
        <begin position="213"/>
        <end position="230"/>
    </location>
</feature>
<feature type="transmembrane region" description="Helical" evidence="1">
    <location>
        <begin position="140"/>
        <end position="158"/>
    </location>
</feature>
<keyword evidence="1" id="KW-1133">Transmembrane helix</keyword>
<feature type="transmembrane region" description="Helical" evidence="1">
    <location>
        <begin position="458"/>
        <end position="480"/>
    </location>
</feature>
<feature type="transmembrane region" description="Helical" evidence="1">
    <location>
        <begin position="487"/>
        <end position="506"/>
    </location>
</feature>
<feature type="transmembrane region" description="Helical" evidence="1">
    <location>
        <begin position="236"/>
        <end position="257"/>
    </location>
</feature>
<evidence type="ECO:0008006" key="4">
    <source>
        <dbReference type="Google" id="ProtNLM"/>
    </source>
</evidence>
<dbReference type="PANTHER" id="PTHR38434">
    <property type="entry name" value="BLL2549 PROTEIN"/>
    <property type="match status" value="1"/>
</dbReference>
<evidence type="ECO:0000313" key="2">
    <source>
        <dbReference type="EMBL" id="KTC87354.1"/>
    </source>
</evidence>
<dbReference type="Proteomes" id="UP000054736">
    <property type="component" value="Unassembled WGS sequence"/>
</dbReference>
<dbReference type="PATRIC" id="fig|1212489.4.peg.1021"/>
<dbReference type="STRING" id="1212489.Ldro_0973"/>
<feature type="transmembrane region" description="Helical" evidence="1">
    <location>
        <begin position="88"/>
        <end position="106"/>
    </location>
</feature>
<keyword evidence="3" id="KW-1185">Reference proteome</keyword>
<feature type="transmembrane region" description="Helical" evidence="1">
    <location>
        <begin position="435"/>
        <end position="452"/>
    </location>
</feature>
<reference evidence="2 3" key="1">
    <citation type="submission" date="2015-11" db="EMBL/GenBank/DDBJ databases">
        <title>Genomic analysis of 38 Legionella species identifies large and diverse effector repertoires.</title>
        <authorList>
            <person name="Burstein D."/>
            <person name="Amaro F."/>
            <person name="Zusman T."/>
            <person name="Lifshitz Z."/>
            <person name="Cohen O."/>
            <person name="Gilbert J.A."/>
            <person name="Pupko T."/>
            <person name="Shuman H.A."/>
            <person name="Segal G."/>
        </authorList>
    </citation>
    <scope>NUCLEOTIDE SEQUENCE [LARGE SCALE GENOMIC DNA]</scope>
    <source>
        <strain evidence="2 3">ATCC 700990</strain>
    </source>
</reference>
<keyword evidence="1" id="KW-0472">Membrane</keyword>
<organism evidence="2 3">
    <name type="scientific">Legionella drozanskii LLAP-1</name>
    <dbReference type="NCBI Taxonomy" id="1212489"/>
    <lineage>
        <taxon>Bacteria</taxon>
        <taxon>Pseudomonadati</taxon>
        <taxon>Pseudomonadota</taxon>
        <taxon>Gammaproteobacteria</taxon>
        <taxon>Legionellales</taxon>
        <taxon>Legionellaceae</taxon>
        <taxon>Legionella</taxon>
    </lineage>
</organism>
<feature type="transmembrane region" description="Helical" evidence="1">
    <location>
        <begin position="512"/>
        <end position="532"/>
    </location>
</feature>
<sequence>MSYSNIEERLGVIEARLAMIENQLALNAPSKLAKQTPKLMQPSSTDKSQPARAGNWLGIVAVVCFILAAGFIIKLSIQSGWLTPQKQLAFAILFGLALITTGIKLFEYDLTYASLLPAAGAIILYLTVFAGYAFYYLISFQTAIALTSFISGFCIWLYVKIKHDLYAIIAALGAFLGPLLLEFDSNAVFSLYYFIICSLTFATLSVWVQTRTLTVISAYLAITVTSYIGFQLNQDGLIAVVLAIYYLIYSLGTYFHTQLTHKQLTEKEAWSFLPVLLIFYAMEYYFLDRIQPVLAPWISLGFAALLIWLYLSATRWFSERLYNSRLVILTFSTIVGFHSIYLELLPLIFRPWLFIIIVLGYSLYVKFAQFKFTRVFLIPLTALVIILGIEYINILSHLAGQFSIPWFIVGFAAFASIWTALLLHHDYFTLKDEYSYYFVLVAAHLLGIAWLYQLTNDYGSLAVSASWLFYAMCVIGFAFIRQDKIMAKSALFILSFAAIKALFYDASSTPTIVRILSLILTGIVLYGSGFLIRKMTEWKH</sequence>
<dbReference type="OrthoDB" id="8554743at2"/>
<feature type="transmembrane region" description="Helical" evidence="1">
    <location>
        <begin position="113"/>
        <end position="134"/>
    </location>
</feature>
<dbReference type="Pfam" id="PF10101">
    <property type="entry name" value="DUF2339"/>
    <property type="match status" value="1"/>
</dbReference>
<feature type="transmembrane region" description="Helical" evidence="1">
    <location>
        <begin position="323"/>
        <end position="341"/>
    </location>
</feature>
<feature type="transmembrane region" description="Helical" evidence="1">
    <location>
        <begin position="347"/>
        <end position="364"/>
    </location>
</feature>
<accession>A0A0W0SVF4</accession>
<feature type="transmembrane region" description="Helical" evidence="1">
    <location>
        <begin position="187"/>
        <end position="208"/>
    </location>
</feature>
<dbReference type="InterPro" id="IPR019286">
    <property type="entry name" value="DUF2339_TM"/>
</dbReference>
<dbReference type="PANTHER" id="PTHR38434:SF1">
    <property type="entry name" value="BLL2549 PROTEIN"/>
    <property type="match status" value="1"/>
</dbReference>
<evidence type="ECO:0000313" key="3">
    <source>
        <dbReference type="Proteomes" id="UP000054736"/>
    </source>
</evidence>
<comment type="caution">
    <text evidence="2">The sequence shown here is derived from an EMBL/GenBank/DDBJ whole genome shotgun (WGS) entry which is preliminary data.</text>
</comment>
<proteinExistence type="predicted"/>
<feature type="transmembrane region" description="Helical" evidence="1">
    <location>
        <begin position="165"/>
        <end position="181"/>
    </location>
</feature>